<keyword evidence="3" id="KW-1185">Reference proteome</keyword>
<sequence>MITTVYSDVSSQLEKTQSVVTGKNYKSSCHRYLKISFNFQNMYFAYFKAIYRHLKYLFLFSLVFFINFDKNFEMLMSSYTKTEVLLLLICRRHKNSVVFDEFLKKIERNIIANNYNVHIKLNIVGRKSKNGFTRRLTKPLCGHVRVHLCEIDSTKRNLELTLNTVVSKSRSRDKHD</sequence>
<accession>A0A6G0T080</accession>
<evidence type="ECO:0000313" key="3">
    <source>
        <dbReference type="Proteomes" id="UP000475862"/>
    </source>
</evidence>
<keyword evidence="1" id="KW-1133">Transmembrane helix</keyword>
<reference evidence="2 3" key="1">
    <citation type="submission" date="2019-08" db="EMBL/GenBank/DDBJ databases">
        <title>The genome of the soybean aphid Biotype 1, its phylome, world population structure and adaptation to the North American continent.</title>
        <authorList>
            <person name="Giordano R."/>
            <person name="Donthu R.K."/>
            <person name="Hernandez A.G."/>
            <person name="Wright C.L."/>
            <person name="Zimin A.V."/>
        </authorList>
    </citation>
    <scope>NUCLEOTIDE SEQUENCE [LARGE SCALE GENOMIC DNA]</scope>
    <source>
        <tissue evidence="2">Whole aphids</tissue>
    </source>
</reference>
<dbReference type="Proteomes" id="UP000475862">
    <property type="component" value="Unassembled WGS sequence"/>
</dbReference>
<gene>
    <name evidence="2" type="ORF">AGLY_015696</name>
</gene>
<organism evidence="2 3">
    <name type="scientific">Aphis glycines</name>
    <name type="common">Soybean aphid</name>
    <dbReference type="NCBI Taxonomy" id="307491"/>
    <lineage>
        <taxon>Eukaryota</taxon>
        <taxon>Metazoa</taxon>
        <taxon>Ecdysozoa</taxon>
        <taxon>Arthropoda</taxon>
        <taxon>Hexapoda</taxon>
        <taxon>Insecta</taxon>
        <taxon>Pterygota</taxon>
        <taxon>Neoptera</taxon>
        <taxon>Paraneoptera</taxon>
        <taxon>Hemiptera</taxon>
        <taxon>Sternorrhyncha</taxon>
        <taxon>Aphidomorpha</taxon>
        <taxon>Aphidoidea</taxon>
        <taxon>Aphididae</taxon>
        <taxon>Aphidini</taxon>
        <taxon>Aphis</taxon>
        <taxon>Aphis</taxon>
    </lineage>
</organism>
<keyword evidence="1" id="KW-0472">Membrane</keyword>
<keyword evidence="1" id="KW-0812">Transmembrane</keyword>
<evidence type="ECO:0000313" key="2">
    <source>
        <dbReference type="EMBL" id="KAE9523808.1"/>
    </source>
</evidence>
<dbReference type="EMBL" id="VYZN01000075">
    <property type="protein sequence ID" value="KAE9523808.1"/>
    <property type="molecule type" value="Genomic_DNA"/>
</dbReference>
<name>A0A6G0T080_APHGL</name>
<protein>
    <submittedName>
        <fullName evidence="2">Uncharacterized protein</fullName>
    </submittedName>
</protein>
<evidence type="ECO:0000256" key="1">
    <source>
        <dbReference type="SAM" id="Phobius"/>
    </source>
</evidence>
<proteinExistence type="predicted"/>
<dbReference type="AlphaFoldDB" id="A0A6G0T080"/>
<comment type="caution">
    <text evidence="2">The sequence shown here is derived from an EMBL/GenBank/DDBJ whole genome shotgun (WGS) entry which is preliminary data.</text>
</comment>
<feature type="transmembrane region" description="Helical" evidence="1">
    <location>
        <begin position="50"/>
        <end position="68"/>
    </location>
</feature>